<evidence type="ECO:0000256" key="2">
    <source>
        <dbReference type="ARBA" id="ARBA00022525"/>
    </source>
</evidence>
<feature type="domain" description="Gram-positive cocci surface proteins LPxTG" evidence="8">
    <location>
        <begin position="418"/>
        <end position="449"/>
    </location>
</feature>
<evidence type="ECO:0000256" key="4">
    <source>
        <dbReference type="ARBA" id="ARBA00023088"/>
    </source>
</evidence>
<dbReference type="EMBL" id="JBHMAU010000031">
    <property type="protein sequence ID" value="MFB9775595.1"/>
    <property type="molecule type" value="Genomic_DNA"/>
</dbReference>
<evidence type="ECO:0000256" key="3">
    <source>
        <dbReference type="ARBA" id="ARBA00022729"/>
    </source>
</evidence>
<sequence>MKTRLSALSLRGLAAGAAALLLAGAGAATAAPAHAASPSIDMPYPVPVSDLADGIPVTVNTDPNAEVDVKQISGMLRGPSITLPIKDVDRFDGKADASGKYTFTLKPSDEFIDTFKPERSTTLGKFEPNDALIVQLSTAKKNTSKVTVVTYDSGQIDGPETATVAEAKAGMEFSVKDGPAEGYSYAPSAALGDKPIDEVAPAKVGPEEKFTVTAPDSVAVGDEITVSVETNKDSNQQPDMLPVKAHTVRIVKEPTEDPTEVPTDDPTEVPTDDPTEVPTEDPTQKPTDDPSTPAERTLTVDPERISPADFVKEGAVTITATGCEPGSEAKLTVTPKNDTIGTHVDTAKAGDDGAVSFSVFGDNPAAAKSYIGDYDVVVSCAGGDDLTGSFTVGEGGKDDDGKGGNDKNKDDGKRGDRLPRTGAELTAAGAGLALLAVGAAGVMLTRRRS</sequence>
<feature type="chain" id="PRO_5047498890" evidence="7">
    <location>
        <begin position="31"/>
        <end position="449"/>
    </location>
</feature>
<feature type="region of interest" description="Disordered" evidence="5">
    <location>
        <begin position="389"/>
        <end position="422"/>
    </location>
</feature>
<feature type="compositionally biased region" description="Basic and acidic residues" evidence="5">
    <location>
        <begin position="395"/>
        <end position="419"/>
    </location>
</feature>
<evidence type="ECO:0000256" key="5">
    <source>
        <dbReference type="SAM" id="MobiDB-lite"/>
    </source>
</evidence>
<dbReference type="Proteomes" id="UP001589707">
    <property type="component" value="Unassembled WGS sequence"/>
</dbReference>
<evidence type="ECO:0000313" key="10">
    <source>
        <dbReference type="Proteomes" id="UP001589707"/>
    </source>
</evidence>
<gene>
    <name evidence="9" type="ORF">ACFFN1_04095</name>
</gene>
<keyword evidence="4" id="KW-0572">Peptidoglycan-anchor</keyword>
<feature type="signal peptide" evidence="7">
    <location>
        <begin position="1"/>
        <end position="30"/>
    </location>
</feature>
<evidence type="ECO:0000259" key="8">
    <source>
        <dbReference type="PROSITE" id="PS50847"/>
    </source>
</evidence>
<dbReference type="InterPro" id="IPR019931">
    <property type="entry name" value="LPXTG_anchor"/>
</dbReference>
<protein>
    <submittedName>
        <fullName evidence="9">PT domain-containing protein</fullName>
    </submittedName>
</protein>
<feature type="region of interest" description="Disordered" evidence="5">
    <location>
        <begin position="253"/>
        <end position="301"/>
    </location>
</feature>
<evidence type="ECO:0000256" key="6">
    <source>
        <dbReference type="SAM" id="Phobius"/>
    </source>
</evidence>
<reference evidence="9 10" key="1">
    <citation type="submission" date="2024-09" db="EMBL/GenBank/DDBJ databases">
        <authorList>
            <person name="Sun Q."/>
            <person name="Mori K."/>
        </authorList>
    </citation>
    <scope>NUCLEOTIDE SEQUENCE [LARGE SCALE GENOMIC DNA]</scope>
    <source>
        <strain evidence="9 10">JCM 11683</strain>
    </source>
</reference>
<keyword evidence="10" id="KW-1185">Reference proteome</keyword>
<feature type="transmembrane region" description="Helical" evidence="6">
    <location>
        <begin position="425"/>
        <end position="444"/>
    </location>
</feature>
<name>A0ABV5WZJ5_9MICO</name>
<keyword evidence="2" id="KW-0964">Secreted</keyword>
<keyword evidence="6" id="KW-0472">Membrane</keyword>
<keyword evidence="6" id="KW-0812">Transmembrane</keyword>
<accession>A0ABV5WZJ5</accession>
<organism evidence="9 10">
    <name type="scientific">Brevibacterium otitidis</name>
    <dbReference type="NCBI Taxonomy" id="53364"/>
    <lineage>
        <taxon>Bacteria</taxon>
        <taxon>Bacillati</taxon>
        <taxon>Actinomycetota</taxon>
        <taxon>Actinomycetes</taxon>
        <taxon>Micrococcales</taxon>
        <taxon>Brevibacteriaceae</taxon>
        <taxon>Brevibacterium</taxon>
    </lineage>
</organism>
<dbReference type="PROSITE" id="PS50847">
    <property type="entry name" value="GRAM_POS_ANCHORING"/>
    <property type="match status" value="1"/>
</dbReference>
<keyword evidence="1" id="KW-0134">Cell wall</keyword>
<evidence type="ECO:0000256" key="7">
    <source>
        <dbReference type="SAM" id="SignalP"/>
    </source>
</evidence>
<feature type="compositionally biased region" description="Acidic residues" evidence="5">
    <location>
        <begin position="256"/>
        <end position="279"/>
    </location>
</feature>
<keyword evidence="6" id="KW-1133">Transmembrane helix</keyword>
<dbReference type="InterPro" id="IPR006311">
    <property type="entry name" value="TAT_signal"/>
</dbReference>
<keyword evidence="3 7" id="KW-0732">Signal</keyword>
<dbReference type="RefSeq" id="WP_376838861.1">
    <property type="nucleotide sequence ID" value="NZ_JBHMAU010000031.1"/>
</dbReference>
<evidence type="ECO:0000256" key="1">
    <source>
        <dbReference type="ARBA" id="ARBA00022512"/>
    </source>
</evidence>
<dbReference type="PROSITE" id="PS51318">
    <property type="entry name" value="TAT"/>
    <property type="match status" value="1"/>
</dbReference>
<proteinExistence type="predicted"/>
<comment type="caution">
    <text evidence="9">The sequence shown here is derived from an EMBL/GenBank/DDBJ whole genome shotgun (WGS) entry which is preliminary data.</text>
</comment>
<evidence type="ECO:0000313" key="9">
    <source>
        <dbReference type="EMBL" id="MFB9775595.1"/>
    </source>
</evidence>